<evidence type="ECO:0000256" key="7">
    <source>
        <dbReference type="ARBA" id="ARBA00023186"/>
    </source>
</evidence>
<evidence type="ECO:0000256" key="8">
    <source>
        <dbReference type="ARBA" id="ARBA00023235"/>
    </source>
</evidence>
<dbReference type="AlphaFoldDB" id="A0AAW3ZKL4"/>
<comment type="function">
    <text evidence="11">Involved in protein export. Acts as a chaperone by maintaining the newly synthesized protein in an open conformation. Functions as a peptidyl-prolyl cis-trans isomerase.</text>
</comment>
<reference evidence="14 15" key="1">
    <citation type="submission" date="2020-09" db="EMBL/GenBank/DDBJ databases">
        <title>Pseudoxanthomonas sp. CAU 1598 isolated from sand of Yaerae Beach.</title>
        <authorList>
            <person name="Kim W."/>
        </authorList>
    </citation>
    <scope>NUCLEOTIDE SEQUENCE [LARGE SCALE GENOMIC DNA]</scope>
    <source>
        <strain evidence="14 15">CAU 1598</strain>
    </source>
</reference>
<dbReference type="HAMAP" id="MF_00303">
    <property type="entry name" value="Trigger_factor_Tig"/>
    <property type="match status" value="1"/>
</dbReference>
<dbReference type="InterPro" id="IPR027304">
    <property type="entry name" value="Trigger_fact/SurA_dom_sf"/>
</dbReference>
<feature type="domain" description="Trigger factor C-terminal" evidence="13">
    <location>
        <begin position="263"/>
        <end position="413"/>
    </location>
</feature>
<evidence type="ECO:0000256" key="9">
    <source>
        <dbReference type="ARBA" id="ARBA00023306"/>
    </source>
</evidence>
<dbReference type="EC" id="5.2.1.8" evidence="3 11"/>
<keyword evidence="9 11" id="KW-0131">Cell cycle</keyword>
<evidence type="ECO:0000313" key="14">
    <source>
        <dbReference type="EMBL" id="MBD8526054.1"/>
    </source>
</evidence>
<name>A0AAW3ZKL4_9GAMM</name>
<dbReference type="Gene3D" id="3.30.70.1050">
    <property type="entry name" value="Trigger factor ribosome-binding domain"/>
    <property type="match status" value="1"/>
</dbReference>
<sequence>MQVSVEHLSNLERKLTVSVPADRLESRISERLREISRTVRLKGFRPGKVPAKVVEQRFGAQIRNEAMSEVIQDSFGEALRQENLRPAVPPSIQTDGKPKDGEFSYVATFEVMPELGPIDVSSLKVKRPTAEVADADIDQMIETLRLQRRTWNPVERAAKDGDLVMFESFVTVGETRVPAEGMERSGTVLGSKAMMPKVEEALVGIATGDERNVEIDFPAEHRNADLAGKTGTMTVRAVRVSEPVLPAVDDAFMASFGVAEGGIEKFRQEVKANLERELKGALMARLKNDVVSRLLEKFSELELPKRMVEAEAVGLANQAEQRAQQQGQKGAKVAPEAFAGVAKQRVAAAVLLGELARQNQIKLDQGRVAEMMASIASTYEDPQQVFELYRGDEQLMRSLESRVVEDQVIDWIADHADLTEEALSFAEVMRPGNAL</sequence>
<dbReference type="GO" id="GO:0044183">
    <property type="term" value="F:protein folding chaperone"/>
    <property type="evidence" value="ECO:0007669"/>
    <property type="project" value="TreeGrafter"/>
</dbReference>
<dbReference type="InterPro" id="IPR046357">
    <property type="entry name" value="PPIase_dom_sf"/>
</dbReference>
<dbReference type="InterPro" id="IPR008881">
    <property type="entry name" value="Trigger_fac_ribosome-bd_bac"/>
</dbReference>
<dbReference type="InterPro" id="IPR037041">
    <property type="entry name" value="Trigger_fac_C_sf"/>
</dbReference>
<dbReference type="RefSeq" id="WP_192029476.1">
    <property type="nucleotide sequence ID" value="NZ_JACYTR010000016.1"/>
</dbReference>
<dbReference type="GO" id="GO:0051083">
    <property type="term" value="P:'de novo' cotranslational protein folding"/>
    <property type="evidence" value="ECO:0007669"/>
    <property type="project" value="TreeGrafter"/>
</dbReference>
<dbReference type="SUPFAM" id="SSF54534">
    <property type="entry name" value="FKBP-like"/>
    <property type="match status" value="1"/>
</dbReference>
<organism evidence="14 15">
    <name type="scientific">Pseudomarimonas arenosa</name>
    <dbReference type="NCBI Taxonomy" id="2774145"/>
    <lineage>
        <taxon>Bacteria</taxon>
        <taxon>Pseudomonadati</taxon>
        <taxon>Pseudomonadota</taxon>
        <taxon>Gammaproteobacteria</taxon>
        <taxon>Lysobacterales</taxon>
        <taxon>Lysobacteraceae</taxon>
        <taxon>Pseudomarimonas</taxon>
    </lineage>
</organism>
<accession>A0AAW3ZKL4</accession>
<evidence type="ECO:0000256" key="2">
    <source>
        <dbReference type="ARBA" id="ARBA00005464"/>
    </source>
</evidence>
<dbReference type="InterPro" id="IPR005215">
    <property type="entry name" value="Trig_fac"/>
</dbReference>
<dbReference type="GO" id="GO:0015031">
    <property type="term" value="P:protein transport"/>
    <property type="evidence" value="ECO:0007669"/>
    <property type="project" value="UniProtKB-UniRule"/>
</dbReference>
<dbReference type="InterPro" id="IPR008880">
    <property type="entry name" value="Trigger_fac_C"/>
</dbReference>
<dbReference type="Gene3D" id="3.10.50.40">
    <property type="match status" value="1"/>
</dbReference>
<dbReference type="PIRSF" id="PIRSF003095">
    <property type="entry name" value="Trigger_factor"/>
    <property type="match status" value="1"/>
</dbReference>
<keyword evidence="15" id="KW-1185">Reference proteome</keyword>
<dbReference type="Gene3D" id="1.10.3120.10">
    <property type="entry name" value="Trigger factor, C-terminal domain"/>
    <property type="match status" value="1"/>
</dbReference>
<keyword evidence="7 11" id="KW-0143">Chaperone</keyword>
<dbReference type="GO" id="GO:0043022">
    <property type="term" value="F:ribosome binding"/>
    <property type="evidence" value="ECO:0007669"/>
    <property type="project" value="TreeGrafter"/>
</dbReference>
<dbReference type="InterPro" id="IPR036611">
    <property type="entry name" value="Trigger_fac_ribosome-bd_sf"/>
</dbReference>
<evidence type="ECO:0000256" key="11">
    <source>
        <dbReference type="HAMAP-Rule" id="MF_00303"/>
    </source>
</evidence>
<gene>
    <name evidence="11" type="primary">tig</name>
    <name evidence="14" type="ORF">IFO71_09900</name>
</gene>
<dbReference type="GO" id="GO:0003755">
    <property type="term" value="F:peptidyl-prolyl cis-trans isomerase activity"/>
    <property type="evidence" value="ECO:0007669"/>
    <property type="project" value="UniProtKB-UniRule"/>
</dbReference>
<comment type="catalytic activity">
    <reaction evidence="1 11">
        <text>[protein]-peptidylproline (omega=180) = [protein]-peptidylproline (omega=0)</text>
        <dbReference type="Rhea" id="RHEA:16237"/>
        <dbReference type="Rhea" id="RHEA-COMP:10747"/>
        <dbReference type="Rhea" id="RHEA-COMP:10748"/>
        <dbReference type="ChEBI" id="CHEBI:83833"/>
        <dbReference type="ChEBI" id="CHEBI:83834"/>
        <dbReference type="EC" id="5.2.1.8"/>
    </reaction>
</comment>
<dbReference type="SUPFAM" id="SSF109998">
    <property type="entry name" value="Triger factor/SurA peptide-binding domain-like"/>
    <property type="match status" value="1"/>
</dbReference>
<keyword evidence="11" id="KW-0963">Cytoplasm</keyword>
<evidence type="ECO:0000256" key="6">
    <source>
        <dbReference type="ARBA" id="ARBA00023110"/>
    </source>
</evidence>
<dbReference type="GO" id="GO:0043335">
    <property type="term" value="P:protein unfolding"/>
    <property type="evidence" value="ECO:0007669"/>
    <property type="project" value="TreeGrafter"/>
</dbReference>
<dbReference type="EMBL" id="JACYTR010000016">
    <property type="protein sequence ID" value="MBD8526054.1"/>
    <property type="molecule type" value="Genomic_DNA"/>
</dbReference>
<keyword evidence="8 11" id="KW-0413">Isomerase</keyword>
<proteinExistence type="inferred from homology"/>
<comment type="caution">
    <text evidence="14">The sequence shown here is derived from an EMBL/GenBank/DDBJ whole genome shotgun (WGS) entry which is preliminary data.</text>
</comment>
<evidence type="ECO:0000256" key="4">
    <source>
        <dbReference type="ARBA" id="ARBA00016902"/>
    </source>
</evidence>
<dbReference type="Proteomes" id="UP000613768">
    <property type="component" value="Unassembled WGS sequence"/>
</dbReference>
<dbReference type="GO" id="GO:0005737">
    <property type="term" value="C:cytoplasm"/>
    <property type="evidence" value="ECO:0007669"/>
    <property type="project" value="UniProtKB-SubCell"/>
</dbReference>
<comment type="domain">
    <text evidence="11">Consists of 3 domains; the N-terminus binds the ribosome, the middle domain has PPIase activity, while the C-terminus has intrinsic chaperone activity on its own.</text>
</comment>
<evidence type="ECO:0000256" key="10">
    <source>
        <dbReference type="ARBA" id="ARBA00029986"/>
    </source>
</evidence>
<dbReference type="GO" id="GO:0051301">
    <property type="term" value="P:cell division"/>
    <property type="evidence" value="ECO:0007669"/>
    <property type="project" value="UniProtKB-KW"/>
</dbReference>
<dbReference type="PANTHER" id="PTHR30560">
    <property type="entry name" value="TRIGGER FACTOR CHAPERONE AND PEPTIDYL-PROLYL CIS/TRANS ISOMERASE"/>
    <property type="match status" value="1"/>
</dbReference>
<evidence type="ECO:0000259" key="13">
    <source>
        <dbReference type="Pfam" id="PF05698"/>
    </source>
</evidence>
<dbReference type="Pfam" id="PF05697">
    <property type="entry name" value="Trigger_N"/>
    <property type="match status" value="1"/>
</dbReference>
<dbReference type="PANTHER" id="PTHR30560:SF3">
    <property type="entry name" value="TRIGGER FACTOR-LIKE PROTEIN TIG, CHLOROPLASTIC"/>
    <property type="match status" value="1"/>
</dbReference>
<evidence type="ECO:0000259" key="12">
    <source>
        <dbReference type="Pfam" id="PF05697"/>
    </source>
</evidence>
<feature type="domain" description="Trigger factor ribosome-binding bacterial" evidence="12">
    <location>
        <begin position="1"/>
        <end position="144"/>
    </location>
</feature>
<dbReference type="Pfam" id="PF05698">
    <property type="entry name" value="Trigger_C"/>
    <property type="match status" value="1"/>
</dbReference>
<keyword evidence="6 11" id="KW-0697">Rotamase</keyword>
<comment type="similarity">
    <text evidence="2 11">Belongs to the FKBP-type PPIase family. Tig subfamily.</text>
</comment>
<evidence type="ECO:0000256" key="3">
    <source>
        <dbReference type="ARBA" id="ARBA00013194"/>
    </source>
</evidence>
<evidence type="ECO:0000256" key="5">
    <source>
        <dbReference type="ARBA" id="ARBA00022618"/>
    </source>
</evidence>
<protein>
    <recommendedName>
        <fullName evidence="4 11">Trigger factor</fullName>
        <shortName evidence="11">TF</shortName>
        <ecNumber evidence="3 11">5.2.1.8</ecNumber>
    </recommendedName>
    <alternativeName>
        <fullName evidence="10 11">PPIase</fullName>
    </alternativeName>
</protein>
<dbReference type="NCBIfam" id="TIGR00115">
    <property type="entry name" value="tig"/>
    <property type="match status" value="1"/>
</dbReference>
<dbReference type="SUPFAM" id="SSF102735">
    <property type="entry name" value="Trigger factor ribosome-binding domain"/>
    <property type="match status" value="1"/>
</dbReference>
<keyword evidence="5 11" id="KW-0132">Cell division</keyword>
<evidence type="ECO:0000256" key="1">
    <source>
        <dbReference type="ARBA" id="ARBA00000971"/>
    </source>
</evidence>
<evidence type="ECO:0000313" key="15">
    <source>
        <dbReference type="Proteomes" id="UP000613768"/>
    </source>
</evidence>
<comment type="subcellular location">
    <subcellularLocation>
        <location evidence="11">Cytoplasm</location>
    </subcellularLocation>
    <text evidence="11">About half TF is bound to the ribosome near the polypeptide exit tunnel while the other half is free in the cytoplasm.</text>
</comment>